<dbReference type="PANTHER" id="PTHR46007:SF8">
    <property type="entry name" value="C2H2-TYPE DOMAIN-CONTAINING PROTEIN"/>
    <property type="match status" value="1"/>
</dbReference>
<dbReference type="InterPro" id="IPR051647">
    <property type="entry name" value="Mediator_comp_sub12"/>
</dbReference>
<protein>
    <submittedName>
        <fullName evidence="2">Uncharacterized protein</fullName>
    </submittedName>
</protein>
<feature type="region of interest" description="Disordered" evidence="1">
    <location>
        <begin position="519"/>
        <end position="614"/>
    </location>
</feature>
<dbReference type="GO" id="GO:0045944">
    <property type="term" value="P:positive regulation of transcription by RNA polymerase II"/>
    <property type="evidence" value="ECO:0007669"/>
    <property type="project" value="TreeGrafter"/>
</dbReference>
<dbReference type="AlphaFoldDB" id="A0A383WK77"/>
<feature type="compositionally biased region" description="Polar residues" evidence="1">
    <location>
        <begin position="384"/>
        <end position="395"/>
    </location>
</feature>
<feature type="compositionally biased region" description="Low complexity" evidence="1">
    <location>
        <begin position="221"/>
        <end position="230"/>
    </location>
</feature>
<evidence type="ECO:0000256" key="1">
    <source>
        <dbReference type="SAM" id="MobiDB-lite"/>
    </source>
</evidence>
<feature type="region of interest" description="Disordered" evidence="1">
    <location>
        <begin position="285"/>
        <end position="319"/>
    </location>
</feature>
<feature type="compositionally biased region" description="Low complexity" evidence="1">
    <location>
        <begin position="600"/>
        <end position="614"/>
    </location>
</feature>
<feature type="region of interest" description="Disordered" evidence="1">
    <location>
        <begin position="178"/>
        <end position="230"/>
    </location>
</feature>
<keyword evidence="3" id="KW-1185">Reference proteome</keyword>
<feature type="region of interest" description="Disordered" evidence="1">
    <location>
        <begin position="382"/>
        <end position="404"/>
    </location>
</feature>
<evidence type="ECO:0000313" key="2">
    <source>
        <dbReference type="EMBL" id="SZX77811.1"/>
    </source>
</evidence>
<feature type="compositionally biased region" description="Polar residues" evidence="1">
    <location>
        <begin position="537"/>
        <end position="551"/>
    </location>
</feature>
<accession>A0A383WK77</accession>
<sequence length="614" mass="65199">MGTPTSPTADIAGPQQEQQQQQTTVIVTSKQSSHSPTVLARYQHYGQELALFLLQHGQDSLQLHLRFLLRASSCVRLWLQDNQQHLVLASIAKALRWLRLKLLAPIGQLLCGLLSLQLRISTNDDLDDATKCSARLNSCLTLLFGAIRLRSHSCLQLSLPSRQPHFILPEFSLVSPATSPRLPGTPRSRQQQQEWPLAAQQQLRSSSSRSPMRSPRKGERGSSSSSVVRRSAAAEEEVHVLCSSELKAAIMCFLQHHSASSGQEFVLLRSTSWGSAAAAGAAAATLDSTAAGTRRSAADGAVSPRRRSGGPGQVISPGACGRIQQSRQLFQTLADSSAGSARSSRSASRDGFAFAPLQSPATSAAALNGGCSSSSTQLWRSTSAVSSSRDAPQQRSSWPAAGSAASPGVLQLMQHAAYAAADAGAGANGSADAVVAVSIEQPQDGVTSPRLPDGCSWPDKQQLQQQQQQQMQHLHTPVLQRQQQQGGITPRSLAGCFSEPTNLSMCVLDDPSLTPLRSFSASGSCSHALQQQQQQQPASPSGRLSGQQQVQAVPLGSHRVCDKGGGCTPPRSASPIAAPARHGVRKAAGKLPPAPFTAAQLQQQEQQQQQQQLF</sequence>
<proteinExistence type="predicted"/>
<organism evidence="2 3">
    <name type="scientific">Tetradesmus obliquus</name>
    <name type="common">Green alga</name>
    <name type="synonym">Acutodesmus obliquus</name>
    <dbReference type="NCBI Taxonomy" id="3088"/>
    <lineage>
        <taxon>Eukaryota</taxon>
        <taxon>Viridiplantae</taxon>
        <taxon>Chlorophyta</taxon>
        <taxon>core chlorophytes</taxon>
        <taxon>Chlorophyceae</taxon>
        <taxon>CS clade</taxon>
        <taxon>Sphaeropleales</taxon>
        <taxon>Scenedesmaceae</taxon>
        <taxon>Tetradesmus</taxon>
    </lineage>
</organism>
<feature type="compositionally biased region" description="Low complexity" evidence="1">
    <location>
        <begin position="569"/>
        <end position="581"/>
    </location>
</feature>
<reference evidence="2 3" key="1">
    <citation type="submission" date="2016-10" db="EMBL/GenBank/DDBJ databases">
        <authorList>
            <person name="Cai Z."/>
        </authorList>
    </citation>
    <scope>NUCLEOTIDE SEQUENCE [LARGE SCALE GENOMIC DNA]</scope>
</reference>
<gene>
    <name evidence="2" type="ORF">BQ4739_LOCUS18150</name>
</gene>
<feature type="compositionally biased region" description="Low complexity" evidence="1">
    <location>
        <begin position="190"/>
        <end position="213"/>
    </location>
</feature>
<dbReference type="GO" id="GO:0003713">
    <property type="term" value="F:transcription coactivator activity"/>
    <property type="evidence" value="ECO:0007669"/>
    <property type="project" value="TreeGrafter"/>
</dbReference>
<evidence type="ECO:0000313" key="3">
    <source>
        <dbReference type="Proteomes" id="UP000256970"/>
    </source>
</evidence>
<feature type="compositionally biased region" description="Polar residues" evidence="1">
    <location>
        <begin position="519"/>
        <end position="529"/>
    </location>
</feature>
<dbReference type="PANTHER" id="PTHR46007">
    <property type="entry name" value="MEDIATOR OF RNA POLYMERASE II TRANSCRIPTION SUBUNIT 12"/>
    <property type="match status" value="1"/>
</dbReference>
<name>A0A383WK77_TETOB</name>
<dbReference type="Proteomes" id="UP000256970">
    <property type="component" value="Unassembled WGS sequence"/>
</dbReference>
<dbReference type="GO" id="GO:0016592">
    <property type="term" value="C:mediator complex"/>
    <property type="evidence" value="ECO:0007669"/>
    <property type="project" value="TreeGrafter"/>
</dbReference>
<feature type="region of interest" description="Disordered" evidence="1">
    <location>
        <begin position="443"/>
        <end position="467"/>
    </location>
</feature>
<dbReference type="EMBL" id="FNXT01001295">
    <property type="protein sequence ID" value="SZX77811.1"/>
    <property type="molecule type" value="Genomic_DNA"/>
</dbReference>